<dbReference type="GO" id="GO:0005524">
    <property type="term" value="F:ATP binding"/>
    <property type="evidence" value="ECO:0007669"/>
    <property type="project" value="UniProtKB-UniRule"/>
</dbReference>
<dbReference type="InterPro" id="IPR046872">
    <property type="entry name" value="DRHyd-ASK"/>
</dbReference>
<keyword evidence="6" id="KW-0479">Metal-binding</keyword>
<gene>
    <name evidence="15" type="ORF">OFUS_LOCUS23100</name>
</gene>
<comment type="catalytic activity">
    <reaction evidence="12">
        <text>L-threonyl-[protein] + ATP = O-phospho-L-threonyl-[protein] + ADP + H(+)</text>
        <dbReference type="Rhea" id="RHEA:46608"/>
        <dbReference type="Rhea" id="RHEA-COMP:11060"/>
        <dbReference type="Rhea" id="RHEA-COMP:11605"/>
        <dbReference type="ChEBI" id="CHEBI:15378"/>
        <dbReference type="ChEBI" id="CHEBI:30013"/>
        <dbReference type="ChEBI" id="CHEBI:30616"/>
        <dbReference type="ChEBI" id="CHEBI:61977"/>
        <dbReference type="ChEBI" id="CHEBI:456216"/>
        <dbReference type="EC" id="2.7.11.25"/>
    </reaction>
</comment>
<dbReference type="InterPro" id="IPR046873">
    <property type="entry name" value="HisK-N-like"/>
</dbReference>
<feature type="compositionally biased region" description="Low complexity" evidence="14">
    <location>
        <begin position="964"/>
        <end position="978"/>
    </location>
</feature>
<feature type="compositionally biased region" description="Polar residues" evidence="14">
    <location>
        <begin position="892"/>
        <end position="916"/>
    </location>
</feature>
<comment type="caution">
    <text evidence="15">The sequence shown here is derived from an EMBL/GenBank/DDBJ whole genome shotgun (WGS) entry which is preliminary data.</text>
</comment>
<dbReference type="PROSITE" id="PS00108">
    <property type="entry name" value="PROTEIN_KINASE_ST"/>
    <property type="match status" value="1"/>
</dbReference>
<evidence type="ECO:0000256" key="1">
    <source>
        <dbReference type="ARBA" id="ARBA00001946"/>
    </source>
</evidence>
<dbReference type="InterPro" id="IPR008271">
    <property type="entry name" value="Ser/Thr_kinase_AS"/>
</dbReference>
<feature type="compositionally biased region" description="Polar residues" evidence="14">
    <location>
        <begin position="928"/>
        <end position="963"/>
    </location>
</feature>
<dbReference type="EC" id="2.7.11.25" evidence="3"/>
<reference evidence="15" key="1">
    <citation type="submission" date="2022-03" db="EMBL/GenBank/DDBJ databases">
        <authorList>
            <person name="Martin C."/>
        </authorList>
    </citation>
    <scope>NUCLEOTIDE SEQUENCE</scope>
</reference>
<feature type="region of interest" description="Disordered" evidence="14">
    <location>
        <begin position="872"/>
        <end position="1000"/>
    </location>
</feature>
<evidence type="ECO:0000256" key="3">
    <source>
        <dbReference type="ARBA" id="ARBA00012406"/>
    </source>
</evidence>
<evidence type="ECO:0000256" key="5">
    <source>
        <dbReference type="ARBA" id="ARBA00022679"/>
    </source>
</evidence>
<comment type="cofactor">
    <cofactor evidence="1">
        <name>Mg(2+)</name>
        <dbReference type="ChEBI" id="CHEBI:18420"/>
    </cofactor>
</comment>
<accession>A0A8J1TCF9</accession>
<evidence type="ECO:0000256" key="4">
    <source>
        <dbReference type="ARBA" id="ARBA00022527"/>
    </source>
</evidence>
<keyword evidence="16" id="KW-1185">Reference proteome</keyword>
<sequence length="1360" mass="154202">MKVVCVIDLNGAAGGGATSSVRKQAYTDLQKACKSIKAELIHLQFEKLDFGETDTLDTFYNADVAVVDMSIVLQQTALFYHIGVRESMDMTDNFVLFHDTDTEITISLKLSCSSYHFLPYMMDDANTLIVQDINLIRKRESACVLPDSVKTLYSRIKKALNDIERDSSAHMKDKFLSDLRKVRASCKGEELAQKLENMRQRLDDPLLLSADVILNMLLSYRDNQNYDAMVRLVEDIHQLPNNKITKALGIQYWYAFALVRRKHKGDQEKGLNVILKAIEDSETPVPDMLCLVGRIYKNKFVESDYKDSESRDQAIYWYRKGFEVQPNEYAGINLATLLVISGKEFSKSTELQRVGLTLNNLIGRKGSLSSLKDYWDIATFFEISVLAEDWSKASQAAECMFELEPPIWYLTSTVGNIQLINSFRKFEGETSVEKQLFDFWMDFFVEATKGESTDVRFPVLIREPSKEYIPSYAQINIEDPDSDQPSAVRLWHVIQESETMKIHDWTFPASTIKSVSLYKRDSRAIFLYVQENSDDFEIYFSSEVQRQRLYDMVMDMIADQEGAVPDLDIEAISQTIEYEYELDEKGQKIVLGRGTYGTVYCARDLNTQIRVAVKEVPEKNLQEVQPLHEEIKLHSRLSHKNIVKYLDSVSEDGYFKIFMEQVPGGSLSQLLRSKWGPLKDNETTIAFYTRQILKGLKYLHDNKIVHRDIKGDNVLVNTYSGILKISDFGTSKRLSGLNPCAETFAGTLQYMAPEVIDKGARGYGPAADIWSLGCTVIEMATGKPPFIELGLPQAAMFKVGFYKIHPDIPPTMSDTAKNFLERCFVPDAEKRATAAELLEDPFLSETLAAESAARRKKRTKVSNDYGRSVSVPAERFLSPPGGDETDLKKRSPSLNVTINREISRDSYNGSNNSSPRDSPVPRVHSAATFDSSPVSSQATFSPPHSPNTLSPTRLQEFSHNDSFYSSTGSYRRSDSSTSETPMSPFNENEPPTPGTDLLNPEAANREGGFYLLRKDSERRVSLVKILADSLEMVCDRWLALLQKETNIVNPKLTKAHLVILVQGFQEYIRDHDKKSVVHAIDSLREAFDFDMTALNEISLAIYAFQDAVQDVLKKKTNQPHWIFAMDTIIRNCIETAITIISPELTPHLSTHAAEEHGTSSGVSTFDSGKSQHLQEQFNNLEARDLRTQLQTINEENTRLLRELIEVQYSYRDMMKSAIQEKRLNIEHLQVLGVPNPAPVSPNKEVNTSVDPGLMHWLKTAGADEETINRFIREAYTKKDVLEVMTQDDLRRLNLKGGIHCRIWQAIMKYRLQRSRQVTASPTLVTQQNTPSNRSTTSSTHSQSQTIKAQHSSHHHHVTKK</sequence>
<dbReference type="Pfam" id="PF13281">
    <property type="entry name" value="MAP3K_TRAF_bd"/>
    <property type="match status" value="1"/>
</dbReference>
<organism evidence="15 16">
    <name type="scientific">Owenia fusiformis</name>
    <name type="common">Polychaete worm</name>
    <dbReference type="NCBI Taxonomy" id="6347"/>
    <lineage>
        <taxon>Eukaryota</taxon>
        <taxon>Metazoa</taxon>
        <taxon>Spiralia</taxon>
        <taxon>Lophotrochozoa</taxon>
        <taxon>Annelida</taxon>
        <taxon>Polychaeta</taxon>
        <taxon>Sedentaria</taxon>
        <taxon>Canalipalpata</taxon>
        <taxon>Sabellida</taxon>
        <taxon>Oweniida</taxon>
        <taxon>Oweniidae</taxon>
        <taxon>Owenia</taxon>
    </lineage>
</organism>
<keyword evidence="10" id="KW-0460">Magnesium</keyword>
<dbReference type="GO" id="GO:0046872">
    <property type="term" value="F:metal ion binding"/>
    <property type="evidence" value="ECO:0007669"/>
    <property type="project" value="UniProtKB-KW"/>
</dbReference>
<keyword evidence="9" id="KW-0067">ATP-binding</keyword>
<dbReference type="InterPro" id="IPR043969">
    <property type="entry name" value="MAP3K_PH"/>
</dbReference>
<dbReference type="CDD" id="cd06624">
    <property type="entry name" value="STKc_ASK"/>
    <property type="match status" value="1"/>
</dbReference>
<dbReference type="FunFam" id="1.10.510.10:FF:000054">
    <property type="entry name" value="Mitogen-activated protein kinase kinase kinase 5"/>
    <property type="match status" value="1"/>
</dbReference>
<dbReference type="SUPFAM" id="SSF56112">
    <property type="entry name" value="Protein kinase-like (PK-like)"/>
    <property type="match status" value="1"/>
</dbReference>
<evidence type="ECO:0000256" key="10">
    <source>
        <dbReference type="ARBA" id="ARBA00022842"/>
    </source>
</evidence>
<feature type="compositionally biased region" description="Low complexity" evidence="14">
    <location>
        <begin position="1325"/>
        <end position="1345"/>
    </location>
</feature>
<evidence type="ECO:0000256" key="2">
    <source>
        <dbReference type="ARBA" id="ARBA00006529"/>
    </source>
</evidence>
<feature type="compositionally biased region" description="Basic residues" evidence="14">
    <location>
        <begin position="1350"/>
        <end position="1360"/>
    </location>
</feature>
<evidence type="ECO:0000256" key="7">
    <source>
        <dbReference type="ARBA" id="ARBA00022741"/>
    </source>
</evidence>
<feature type="region of interest" description="Disordered" evidence="14">
    <location>
        <begin position="1320"/>
        <end position="1360"/>
    </location>
</feature>
<dbReference type="Pfam" id="PF20302">
    <property type="entry name" value="HisK-N-like"/>
    <property type="match status" value="1"/>
</dbReference>
<dbReference type="Pfam" id="PF00069">
    <property type="entry name" value="Pkinase"/>
    <property type="match status" value="1"/>
</dbReference>
<keyword evidence="5" id="KW-0808">Transferase</keyword>
<dbReference type="SUPFAM" id="SSF47769">
    <property type="entry name" value="SAM/Pointed domain"/>
    <property type="match status" value="1"/>
</dbReference>
<evidence type="ECO:0000256" key="12">
    <source>
        <dbReference type="ARBA" id="ARBA00047559"/>
    </source>
</evidence>
<dbReference type="InterPro" id="IPR025136">
    <property type="entry name" value="MAP3K_TRAF-bd"/>
</dbReference>
<dbReference type="FunFam" id="3.30.200.20:FF:000487">
    <property type="entry name" value="Serine/threonine protein kinase, putative"/>
    <property type="match status" value="1"/>
</dbReference>
<dbReference type="PANTHER" id="PTHR11584:SF394">
    <property type="entry name" value="APOPTOTIC SIGNAL-REGULATING KINASE 1, ISOFORM C"/>
    <property type="match status" value="1"/>
</dbReference>
<dbReference type="Proteomes" id="UP000749559">
    <property type="component" value="Unassembled WGS sequence"/>
</dbReference>
<dbReference type="Gene3D" id="3.30.200.20">
    <property type="entry name" value="Phosphorylase Kinase, domain 1"/>
    <property type="match status" value="1"/>
</dbReference>
<dbReference type="Gene3D" id="1.10.510.10">
    <property type="entry name" value="Transferase(Phosphotransferase) domain 1"/>
    <property type="match status" value="1"/>
</dbReference>
<keyword evidence="4" id="KW-0723">Serine/threonine-protein kinase</keyword>
<dbReference type="Pfam" id="PF19039">
    <property type="entry name" value="ASK_PH"/>
    <property type="match status" value="1"/>
</dbReference>
<evidence type="ECO:0000256" key="14">
    <source>
        <dbReference type="SAM" id="MobiDB-lite"/>
    </source>
</evidence>
<dbReference type="GO" id="GO:0004709">
    <property type="term" value="F:MAP kinase kinase kinase activity"/>
    <property type="evidence" value="ECO:0007669"/>
    <property type="project" value="UniProtKB-EC"/>
</dbReference>
<dbReference type="Pfam" id="PF20309">
    <property type="entry name" value="DRHyd-ASK"/>
    <property type="match status" value="1"/>
</dbReference>
<keyword evidence="7" id="KW-0547">Nucleotide-binding</keyword>
<keyword evidence="11" id="KW-0175">Coiled coil</keyword>
<evidence type="ECO:0000313" key="16">
    <source>
        <dbReference type="Proteomes" id="UP000749559"/>
    </source>
</evidence>
<keyword evidence="8" id="KW-0418">Kinase</keyword>
<proteinExistence type="inferred from homology"/>
<evidence type="ECO:0000256" key="11">
    <source>
        <dbReference type="ARBA" id="ARBA00023054"/>
    </source>
</evidence>
<evidence type="ECO:0000256" key="8">
    <source>
        <dbReference type="ARBA" id="ARBA00022777"/>
    </source>
</evidence>
<dbReference type="PROSITE" id="PS00107">
    <property type="entry name" value="PROTEIN_KINASE_ATP"/>
    <property type="match status" value="1"/>
</dbReference>
<evidence type="ECO:0000256" key="9">
    <source>
        <dbReference type="ARBA" id="ARBA00022840"/>
    </source>
</evidence>
<dbReference type="InterPro" id="IPR011009">
    <property type="entry name" value="Kinase-like_dom_sf"/>
</dbReference>
<comment type="similarity">
    <text evidence="2">Belongs to the protein kinase superfamily. STE Ser/Thr protein kinase family. MAP kinase kinase kinase subfamily.</text>
</comment>
<dbReference type="SMART" id="SM00220">
    <property type="entry name" value="S_TKc"/>
    <property type="match status" value="1"/>
</dbReference>
<comment type="catalytic activity">
    <reaction evidence="13">
        <text>L-seryl-[protein] + ATP = O-phospho-L-seryl-[protein] + ADP + H(+)</text>
        <dbReference type="Rhea" id="RHEA:17989"/>
        <dbReference type="Rhea" id="RHEA-COMP:9863"/>
        <dbReference type="Rhea" id="RHEA-COMP:11604"/>
        <dbReference type="ChEBI" id="CHEBI:15378"/>
        <dbReference type="ChEBI" id="CHEBI:29999"/>
        <dbReference type="ChEBI" id="CHEBI:30616"/>
        <dbReference type="ChEBI" id="CHEBI:83421"/>
        <dbReference type="ChEBI" id="CHEBI:456216"/>
        <dbReference type="EC" id="2.7.11.25"/>
    </reaction>
</comment>
<dbReference type="InterPro" id="IPR017441">
    <property type="entry name" value="Protein_kinase_ATP_BS"/>
</dbReference>
<protein>
    <recommendedName>
        <fullName evidence="3">mitogen-activated protein kinase kinase kinase</fullName>
        <ecNumber evidence="3">2.7.11.25</ecNumber>
    </recommendedName>
</protein>
<dbReference type="InterPro" id="IPR000719">
    <property type="entry name" value="Prot_kinase_dom"/>
</dbReference>
<dbReference type="InterPro" id="IPR013761">
    <property type="entry name" value="SAM/pointed_sf"/>
</dbReference>
<dbReference type="EMBL" id="CAIIXF020000011">
    <property type="protein sequence ID" value="CAH1799040.1"/>
    <property type="molecule type" value="Genomic_DNA"/>
</dbReference>
<dbReference type="PROSITE" id="PS50011">
    <property type="entry name" value="PROTEIN_KINASE_DOM"/>
    <property type="match status" value="1"/>
</dbReference>
<evidence type="ECO:0000313" key="15">
    <source>
        <dbReference type="EMBL" id="CAH1799040.1"/>
    </source>
</evidence>
<evidence type="ECO:0000256" key="13">
    <source>
        <dbReference type="ARBA" id="ARBA00048329"/>
    </source>
</evidence>
<evidence type="ECO:0000256" key="6">
    <source>
        <dbReference type="ARBA" id="ARBA00022723"/>
    </source>
</evidence>
<dbReference type="PANTHER" id="PTHR11584">
    <property type="entry name" value="SERINE/THREONINE PROTEIN KINASE"/>
    <property type="match status" value="1"/>
</dbReference>
<dbReference type="OrthoDB" id="275301at2759"/>
<name>A0A8J1TCF9_OWEFU</name>